<protein>
    <submittedName>
        <fullName evidence="2">Uncharacterized protein</fullName>
    </submittedName>
</protein>
<dbReference type="HOGENOM" id="CLU_535147_0_0_0"/>
<dbReference type="RefSeq" id="WP_013626784.1">
    <property type="nucleotide sequence ID" value="NC_015174.1"/>
</dbReference>
<proteinExistence type="predicted"/>
<name>F0SRH9_RUBBR</name>
<evidence type="ECO:0000313" key="3">
    <source>
        <dbReference type="Proteomes" id="UP000006860"/>
    </source>
</evidence>
<dbReference type="EMBL" id="CP002546">
    <property type="protein sequence ID" value="ADY58040.1"/>
    <property type="molecule type" value="Genomic_DNA"/>
</dbReference>
<evidence type="ECO:0000313" key="2">
    <source>
        <dbReference type="EMBL" id="ADY58040.1"/>
    </source>
</evidence>
<dbReference type="KEGG" id="pbs:Plabr_0413"/>
<dbReference type="eggNOG" id="COG0457">
    <property type="taxonomic scope" value="Bacteria"/>
</dbReference>
<dbReference type="STRING" id="756272.Plabr_0413"/>
<sequence length="509" mass="58078">MMPRISISVLLLAVMAASPSALSAAEIREYSIPEFVAAKAQWSRWTGETIRVEGRYRSFSPNAMQFQKCDLFFYLPRDINRPLGRSRTLEVIGQLKEDRNGLSFRVDSLRLLPEDNELFHLRRRTLPEEDPNPWYELGKQTLQRGRFYEDALLAKLGEETLADGLQIEKGRRKNVDAKFLQSLASKAAQLGLDDDVRLPYVHEALRQQWQEQKTADEPDYISLRKKLSSDLPGAAMLLTSLTGKRFDDYRRSPIETFNKSTSHARKQLSRLFYLEVARAEYQHKLKPSGSNGDTLAAEYARIAPDDIATSEYLRQQALLFRTENIGDATRSEVYALAAEYRKKNEPEMAQTALRTWLDRKRQRLNNAGPADYLQTASDYAEWLGDRPEAEQIALAGLKRYPQDRALQAQLSRWGYADDDGEWKPASEIAARPRSDMEAAVQAGRIVTGMAPEQVISSLGAPRTMTRIAFRDKTMLTWNYPEAKLAIRFEQRHHQGDFEVSSIDALPPSR</sequence>
<feature type="chain" id="PRO_5003257253" evidence="1">
    <location>
        <begin position="24"/>
        <end position="509"/>
    </location>
</feature>
<accession>F0SRH9</accession>
<dbReference type="OrthoDB" id="215252at2"/>
<gene>
    <name evidence="2" type="ordered locus">Plabr_0413</name>
</gene>
<keyword evidence="1" id="KW-0732">Signal</keyword>
<dbReference type="AlphaFoldDB" id="F0SRH9"/>
<dbReference type="Proteomes" id="UP000006860">
    <property type="component" value="Chromosome"/>
</dbReference>
<organism evidence="2 3">
    <name type="scientific">Rubinisphaera brasiliensis (strain ATCC 49424 / DSM 5305 / JCM 21570 / IAM 15109 / NBRC 103401 / IFAM 1448)</name>
    <name type="common">Planctomyces brasiliensis</name>
    <dbReference type="NCBI Taxonomy" id="756272"/>
    <lineage>
        <taxon>Bacteria</taxon>
        <taxon>Pseudomonadati</taxon>
        <taxon>Planctomycetota</taxon>
        <taxon>Planctomycetia</taxon>
        <taxon>Planctomycetales</taxon>
        <taxon>Planctomycetaceae</taxon>
        <taxon>Rubinisphaera</taxon>
    </lineage>
</organism>
<reference evidence="3" key="1">
    <citation type="submission" date="2011-02" db="EMBL/GenBank/DDBJ databases">
        <title>The complete genome of Planctomyces brasiliensis DSM 5305.</title>
        <authorList>
            <person name="Lucas S."/>
            <person name="Copeland A."/>
            <person name="Lapidus A."/>
            <person name="Bruce D."/>
            <person name="Goodwin L."/>
            <person name="Pitluck S."/>
            <person name="Kyrpides N."/>
            <person name="Mavromatis K."/>
            <person name="Pagani I."/>
            <person name="Ivanova N."/>
            <person name="Ovchinnikova G."/>
            <person name="Lu M."/>
            <person name="Detter J.C."/>
            <person name="Han C."/>
            <person name="Land M."/>
            <person name="Hauser L."/>
            <person name="Markowitz V."/>
            <person name="Cheng J.-F."/>
            <person name="Hugenholtz P."/>
            <person name="Woyke T."/>
            <person name="Wu D."/>
            <person name="Tindall B."/>
            <person name="Pomrenke H.G."/>
            <person name="Brambilla E."/>
            <person name="Klenk H.-P."/>
            <person name="Eisen J.A."/>
        </authorList>
    </citation>
    <scope>NUCLEOTIDE SEQUENCE [LARGE SCALE GENOMIC DNA]</scope>
    <source>
        <strain evidence="3">ATCC 49424 / DSM 5305 / JCM 21570 / NBRC 103401 / IFAM 1448</strain>
    </source>
</reference>
<evidence type="ECO:0000256" key="1">
    <source>
        <dbReference type="SAM" id="SignalP"/>
    </source>
</evidence>
<keyword evidence="3" id="KW-1185">Reference proteome</keyword>
<feature type="signal peptide" evidence="1">
    <location>
        <begin position="1"/>
        <end position="23"/>
    </location>
</feature>